<gene>
    <name evidence="3" type="primary">LOC110204126</name>
</gene>
<organism evidence="2 3">
    <name type="scientific">Phascolarctos cinereus</name>
    <name type="common">Koala</name>
    <dbReference type="NCBI Taxonomy" id="38626"/>
    <lineage>
        <taxon>Eukaryota</taxon>
        <taxon>Metazoa</taxon>
        <taxon>Chordata</taxon>
        <taxon>Craniata</taxon>
        <taxon>Vertebrata</taxon>
        <taxon>Euteleostomi</taxon>
        <taxon>Mammalia</taxon>
        <taxon>Metatheria</taxon>
        <taxon>Diprotodontia</taxon>
        <taxon>Phascolarctidae</taxon>
        <taxon>Phascolarctos</taxon>
    </lineage>
</organism>
<dbReference type="InterPro" id="IPR028850">
    <property type="entry name" value="MUC16"/>
</dbReference>
<name>A0A6P5JX37_PHACI</name>
<dbReference type="AlphaFoldDB" id="A0A6P5JX37"/>
<dbReference type="RefSeq" id="XP_020836109.1">
    <property type="nucleotide sequence ID" value="XM_020980450.1"/>
</dbReference>
<dbReference type="InterPro" id="IPR000082">
    <property type="entry name" value="SEA_dom"/>
</dbReference>
<keyword evidence="2" id="KW-1185">Reference proteome</keyword>
<dbReference type="Proteomes" id="UP000515140">
    <property type="component" value="Unplaced"/>
</dbReference>
<dbReference type="PANTHER" id="PTHR14672:SF1">
    <property type="entry name" value="MUCIN-16"/>
    <property type="match status" value="1"/>
</dbReference>
<proteinExistence type="predicted"/>
<dbReference type="Gene3D" id="3.30.70.960">
    <property type="entry name" value="SEA domain"/>
    <property type="match status" value="2"/>
</dbReference>
<feature type="domain" description="SEA" evidence="1">
    <location>
        <begin position="1"/>
        <end position="52"/>
    </location>
</feature>
<dbReference type="GeneID" id="110204126"/>
<reference evidence="3" key="1">
    <citation type="submission" date="2025-08" db="UniProtKB">
        <authorList>
            <consortium name="RefSeq"/>
        </authorList>
    </citation>
    <scope>IDENTIFICATION</scope>
    <source>
        <tissue evidence="3">Spleen</tissue>
    </source>
</reference>
<evidence type="ECO:0000313" key="2">
    <source>
        <dbReference type="Proteomes" id="UP000515140"/>
    </source>
</evidence>
<dbReference type="KEGG" id="pcw:110204126"/>
<sequence length="199" mass="22195">MNAVCLHWREPSVLFLDRERVYCELSKLRNGITRLGPYILDKNSLYVNGYNEHDAALPATNNASTFATLHGSTRKGTSTAPVQTTHEPSWLHSLAPLSFSSTTADGQSLESFTLNFTLTNLMYTEDMGRPGSIKFNRTEIILQNLLSCLFKRSSIGNFYTGCKVASLRPKKDGLATAVDAVCTHWRDPTKSIPDRETVY</sequence>
<accession>A0A6P5JX37</accession>
<dbReference type="Pfam" id="PF01390">
    <property type="entry name" value="SEA"/>
    <property type="match status" value="1"/>
</dbReference>
<dbReference type="PROSITE" id="PS50024">
    <property type="entry name" value="SEA"/>
    <property type="match status" value="2"/>
</dbReference>
<evidence type="ECO:0000313" key="3">
    <source>
        <dbReference type="RefSeq" id="XP_020836109.1"/>
    </source>
</evidence>
<evidence type="ECO:0000259" key="1">
    <source>
        <dbReference type="PROSITE" id="PS50024"/>
    </source>
</evidence>
<feature type="domain" description="SEA" evidence="1">
    <location>
        <begin position="108"/>
        <end position="199"/>
    </location>
</feature>
<dbReference type="InterPro" id="IPR036364">
    <property type="entry name" value="SEA_dom_sf"/>
</dbReference>
<dbReference type="SUPFAM" id="SSF82671">
    <property type="entry name" value="SEA domain"/>
    <property type="match status" value="2"/>
</dbReference>
<dbReference type="PANTHER" id="PTHR14672">
    <property type="entry name" value="MUCIN-16"/>
    <property type="match status" value="1"/>
</dbReference>
<protein>
    <submittedName>
        <fullName evidence="3">Mucin-16-like isoform X1</fullName>
    </submittedName>
</protein>
<dbReference type="InParanoid" id="A0A6P5JX37"/>